<accession>A0A8T1Y091</accession>
<organism evidence="1 2">
    <name type="scientific">Arabidopsis suecica</name>
    <name type="common">Swedish thale-cress</name>
    <name type="synonym">Cardaminopsis suecica</name>
    <dbReference type="NCBI Taxonomy" id="45249"/>
    <lineage>
        <taxon>Eukaryota</taxon>
        <taxon>Viridiplantae</taxon>
        <taxon>Streptophyta</taxon>
        <taxon>Embryophyta</taxon>
        <taxon>Tracheophyta</taxon>
        <taxon>Spermatophyta</taxon>
        <taxon>Magnoliopsida</taxon>
        <taxon>eudicotyledons</taxon>
        <taxon>Gunneridae</taxon>
        <taxon>Pentapetalae</taxon>
        <taxon>rosids</taxon>
        <taxon>malvids</taxon>
        <taxon>Brassicales</taxon>
        <taxon>Brassicaceae</taxon>
        <taxon>Camelineae</taxon>
        <taxon>Arabidopsis</taxon>
    </lineage>
</organism>
<proteinExistence type="predicted"/>
<protein>
    <submittedName>
        <fullName evidence="1">Uncharacterized protein</fullName>
    </submittedName>
</protein>
<evidence type="ECO:0000313" key="2">
    <source>
        <dbReference type="Proteomes" id="UP000694251"/>
    </source>
</evidence>
<comment type="caution">
    <text evidence="1">The sequence shown here is derived from an EMBL/GenBank/DDBJ whole genome shotgun (WGS) entry which is preliminary data.</text>
</comment>
<dbReference type="Proteomes" id="UP000694251">
    <property type="component" value="Chromosome 13"/>
</dbReference>
<sequence>MSMDADIPLEKPFLLAHNGSDMVSLSPSPSSGRSLDYQVCLPLCHHLQNHAVFCMLVTLLI</sequence>
<dbReference type="AlphaFoldDB" id="A0A8T1Y091"/>
<evidence type="ECO:0000313" key="1">
    <source>
        <dbReference type="EMBL" id="KAG7536774.1"/>
    </source>
</evidence>
<reference evidence="1 2" key="1">
    <citation type="submission" date="2020-12" db="EMBL/GenBank/DDBJ databases">
        <title>Concerted genomic and epigenomic changes stabilize Arabidopsis allopolyploids.</title>
        <authorList>
            <person name="Chen Z."/>
        </authorList>
    </citation>
    <scope>NUCLEOTIDE SEQUENCE [LARGE SCALE GENOMIC DNA]</scope>
    <source>
        <strain evidence="1">As9502</strain>
        <tissue evidence="1">Leaf</tissue>
    </source>
</reference>
<gene>
    <name evidence="1" type="ORF">ISN44_As13g006960</name>
</gene>
<dbReference type="EMBL" id="JAEFBJ010000013">
    <property type="protein sequence ID" value="KAG7536774.1"/>
    <property type="molecule type" value="Genomic_DNA"/>
</dbReference>
<name>A0A8T1Y091_ARASU</name>
<keyword evidence="2" id="KW-1185">Reference proteome</keyword>